<keyword evidence="1" id="KW-0472">Membrane</keyword>
<evidence type="ECO:0000313" key="3">
    <source>
        <dbReference type="Proteomes" id="UP000230564"/>
    </source>
</evidence>
<name>A0A2H0NEF5_9BACT</name>
<evidence type="ECO:0000313" key="2">
    <source>
        <dbReference type="EMBL" id="PIR07268.1"/>
    </source>
</evidence>
<protein>
    <submittedName>
        <fullName evidence="2">Uncharacterized protein</fullName>
    </submittedName>
</protein>
<reference evidence="2 3" key="1">
    <citation type="submission" date="2017-09" db="EMBL/GenBank/DDBJ databases">
        <title>Depth-based differentiation of microbial function through sediment-hosted aquifers and enrichment of novel symbionts in the deep terrestrial subsurface.</title>
        <authorList>
            <person name="Probst A.J."/>
            <person name="Ladd B."/>
            <person name="Jarett J.K."/>
            <person name="Geller-Mcgrath D.E."/>
            <person name="Sieber C.M."/>
            <person name="Emerson J.B."/>
            <person name="Anantharaman K."/>
            <person name="Thomas B.C."/>
            <person name="Malmstrom R."/>
            <person name="Stieglmeier M."/>
            <person name="Klingl A."/>
            <person name="Woyke T."/>
            <person name="Ryan C.M."/>
            <person name="Banfield J.F."/>
        </authorList>
    </citation>
    <scope>NUCLEOTIDE SEQUENCE [LARGE SCALE GENOMIC DNA]</scope>
    <source>
        <strain evidence="2">CG11_big_fil_rev_8_21_14_0_20_36_20</strain>
    </source>
</reference>
<dbReference type="EMBL" id="PCWQ01000005">
    <property type="protein sequence ID" value="PIR07268.1"/>
    <property type="molecule type" value="Genomic_DNA"/>
</dbReference>
<feature type="transmembrane region" description="Helical" evidence="1">
    <location>
        <begin position="103"/>
        <end position="121"/>
    </location>
</feature>
<dbReference type="AlphaFoldDB" id="A0A2H0NEF5"/>
<keyword evidence="1" id="KW-0812">Transmembrane</keyword>
<keyword evidence="1" id="KW-1133">Transmembrane helix</keyword>
<dbReference type="Proteomes" id="UP000230564">
    <property type="component" value="Unassembled WGS sequence"/>
</dbReference>
<sequence>MKTVQKNLIATLLITGFLSSSILCCLLFNSMEMPDHSHHATAASQCCHSNLVFNMVHDTPFIIGDSILEFAFFVFVIVYLFVKSSYQNKLQGIAHYFKIRDRYGGFKLFYYLLAFFSQGILHPKIY</sequence>
<comment type="caution">
    <text evidence="2">The sequence shown here is derived from an EMBL/GenBank/DDBJ whole genome shotgun (WGS) entry which is preliminary data.</text>
</comment>
<evidence type="ECO:0000256" key="1">
    <source>
        <dbReference type="SAM" id="Phobius"/>
    </source>
</evidence>
<organism evidence="2 3">
    <name type="scientific">Candidatus Komeilibacteria bacterium CG11_big_fil_rev_8_21_14_0_20_36_20</name>
    <dbReference type="NCBI Taxonomy" id="1974477"/>
    <lineage>
        <taxon>Bacteria</taxon>
        <taxon>Candidatus Komeiliibacteriota</taxon>
    </lineage>
</organism>
<proteinExistence type="predicted"/>
<feature type="transmembrane region" description="Helical" evidence="1">
    <location>
        <begin position="61"/>
        <end position="82"/>
    </location>
</feature>
<accession>A0A2H0NEF5</accession>
<gene>
    <name evidence="2" type="ORF">COV55_00370</name>
</gene>